<protein>
    <recommendedName>
        <fullName evidence="2">Guanylate cyclase domain-containing protein</fullName>
    </recommendedName>
</protein>
<dbReference type="EMBL" id="QXGC01001001">
    <property type="protein sequence ID" value="KAE9214035.1"/>
    <property type="molecule type" value="Genomic_DNA"/>
</dbReference>
<evidence type="ECO:0000259" key="2">
    <source>
        <dbReference type="PROSITE" id="PS50125"/>
    </source>
</evidence>
<dbReference type="InterPro" id="IPR029787">
    <property type="entry name" value="Nucleotide_cyclase"/>
</dbReference>
<sequence length="1447" mass="159089">MSNPTTSDLNILLRHVPKIVVSRFLNNPERPRGPESFSFVAAVALFDISGFSSLGSRLSEDERRQSRDTHNNSSSSNSTGTIASSSSPPAPSSPSVSALGSALNSRSPLTSTSRSSSVTMLHNEPKVSKTRSPTTGNIFSSSYRDICARREVSSRREDSSRRESSLKVDEEKSLEEDDEGLSPSDMMRQRRQSGVPYSSSSSMNFVHGAKTSIATQGIAVETLTTALNKSLEPVIDVILKHGGDIIKFAGDALIVMWETEASRGKVTPAGDLVYRAVCCALEALQALKAAVASGEHDSEHSHLKLLGMHVGIGVSDMTGNHVGGVLNRWEFYLSGDANRQMSFAEENARKGQLALSPEAFDALETRFGTLPELDVVCHISGNYLVNEVPGDSPVLTPHRPSFVFPPLEPTADLIGFLRCYVPGAIVSHLQKGLTLTPCRLNVTVAFVKLEGVIEIKDEQNQLQTIHQNLCTIQECAYKAQGMLRQFLIDDKGAIAIVAIGLPPFFHENNCFRGIKFASYVLKSGVKASIGVTTGSVFCGSVGSNARAEYAVVGDSINLAARLMAAAPVGEIYCDHRTHKETKDSVHFRDAIEMKVKGKTEPIQVFPVHQYSQAESFATDSPDTAYPAPYRCSNILDAVPLFSSVSKSSTSESSTHRALVVCGDSGTGKTMLINHVVQRHSVRCFKGCGDSMDAVVDFHAWRGIAKAMTSVTVKTSQRKVSLPSVDVAGLNRDISSSIGDPTALDLIEGGNLTVHRPSQPGRPSRTSTLTTHDEASEGEVNLDSSFANRIVDNGKPNVVEPTSPNGQRVTVLEYLVLHQQVTKETLKTLRHWFPYEDATAAPAESTAEKGEEGLKSLRQVLFSMIAVVSAAKPIVLVFDDAQWMDNRSLGLVLKVLEELPNVYFLITVRGIHVSKHTASARSMLLALVMSLPSVETRQMDCFTFQGTSLFLCQQYHITIMDTQVLDFVFQRTEGNPGSLIKLLNFMLNAKYIAIEPESNNIVTLKDLDEMDTLVPQHIRARVMSIVDSLDALAQTALKLLSINPQPSEERMVNGILTLSSSADQDGSMSETSGIGLKVPRPTSEVSLLRQVRESLIPCDKALLTIDPHNKLYFFNTEEMRLVVYDTMLPSQRKVLHGLYAEWLRYAATKTGRDSLTPPSLATVGSMSSEANLMATAESPTASSTIRPMPYQQYALLGYHLSQSDNPKEALEAYYLAAEGGMEAKELGFAEECMHTSSKILNTHPRIKDLSELDTILLRSRIEFIRGTIAVESNDLNLAITHMIYVTRLFNRKGSVLRQYTNNVQREGLPRRSSLSFTGSRRTSFPMSTTVEAVSSTRKCVGLLPEPKGLETIQTRCMPRLFTFNSIFPSGLRATNPQRRQCLRKISIRPNSNRIQAEQTLEALDQINFYRRKASALIKQINYAKKKEEDMHRHIQRFAQRSLQTKDKR</sequence>
<dbReference type="PANTHER" id="PTHR47455:SF1">
    <property type="entry name" value="GUANYLATE CYCLASE DOMAIN-CONTAINING PROTEIN"/>
    <property type="match status" value="1"/>
</dbReference>
<dbReference type="SUPFAM" id="SSF52540">
    <property type="entry name" value="P-loop containing nucleoside triphosphate hydrolases"/>
    <property type="match status" value="1"/>
</dbReference>
<dbReference type="GO" id="GO:0009190">
    <property type="term" value="P:cyclic nucleotide biosynthetic process"/>
    <property type="evidence" value="ECO:0007669"/>
    <property type="project" value="InterPro"/>
</dbReference>
<reference evidence="5 6" key="1">
    <citation type="submission" date="2018-09" db="EMBL/GenBank/DDBJ databases">
        <title>Genomic investigation of the strawberry pathogen Phytophthora fragariae indicates pathogenicity is determined by transcriptional variation in three key races.</title>
        <authorList>
            <person name="Adams T.M."/>
            <person name="Armitage A.D."/>
            <person name="Sobczyk M.K."/>
            <person name="Bates H.J."/>
            <person name="Dunwell J.M."/>
            <person name="Nellist C.F."/>
            <person name="Harrison R.J."/>
        </authorList>
    </citation>
    <scope>NUCLEOTIDE SEQUENCE [LARGE SCALE GENOMIC DNA]</scope>
    <source>
        <strain evidence="4 5">BC-23</strain>
        <strain evidence="3 6">ONT-3</strain>
    </source>
</reference>
<dbReference type="EMBL" id="QXFX01001037">
    <property type="protein sequence ID" value="KAE9098034.1"/>
    <property type="molecule type" value="Genomic_DNA"/>
</dbReference>
<name>A0A6G0NM85_9STRA</name>
<proteinExistence type="predicted"/>
<organism evidence="4 5">
    <name type="scientific">Phytophthora fragariae</name>
    <dbReference type="NCBI Taxonomy" id="53985"/>
    <lineage>
        <taxon>Eukaryota</taxon>
        <taxon>Sar</taxon>
        <taxon>Stramenopiles</taxon>
        <taxon>Oomycota</taxon>
        <taxon>Peronosporomycetes</taxon>
        <taxon>Peronosporales</taxon>
        <taxon>Peronosporaceae</taxon>
        <taxon>Phytophthora</taxon>
    </lineage>
</organism>
<dbReference type="SUPFAM" id="SSF55073">
    <property type="entry name" value="Nucleotide cyclase"/>
    <property type="match status" value="2"/>
</dbReference>
<evidence type="ECO:0000313" key="6">
    <source>
        <dbReference type="Proteomes" id="UP000488956"/>
    </source>
</evidence>
<dbReference type="Pfam" id="PF00211">
    <property type="entry name" value="Guanylate_cyc"/>
    <property type="match status" value="1"/>
</dbReference>
<feature type="compositionally biased region" description="Basic and acidic residues" evidence="1">
    <location>
        <begin position="146"/>
        <end position="171"/>
    </location>
</feature>
<dbReference type="Gene3D" id="3.30.70.1230">
    <property type="entry name" value="Nucleotide cyclase"/>
    <property type="match status" value="2"/>
</dbReference>
<feature type="compositionally biased region" description="Low complexity" evidence="1">
    <location>
        <begin position="72"/>
        <end position="117"/>
    </location>
</feature>
<gene>
    <name evidence="4" type="ORF">PF004_g15161</name>
    <name evidence="3" type="ORF">PF010_g15724</name>
</gene>
<dbReference type="InterPro" id="IPR001054">
    <property type="entry name" value="A/G_cyclase"/>
</dbReference>
<dbReference type="PANTHER" id="PTHR47455">
    <property type="entry name" value="ADENYLYL CYCLASE BETA"/>
    <property type="match status" value="1"/>
</dbReference>
<evidence type="ECO:0000313" key="3">
    <source>
        <dbReference type="EMBL" id="KAE9098034.1"/>
    </source>
</evidence>
<dbReference type="GO" id="GO:0035556">
    <property type="term" value="P:intracellular signal transduction"/>
    <property type="evidence" value="ECO:0007669"/>
    <property type="project" value="InterPro"/>
</dbReference>
<accession>A0A6G0NM85</accession>
<comment type="caution">
    <text evidence="4">The sequence shown here is derived from an EMBL/GenBank/DDBJ whole genome shotgun (WGS) entry which is preliminary data.</text>
</comment>
<dbReference type="InterPro" id="IPR027417">
    <property type="entry name" value="P-loop_NTPase"/>
</dbReference>
<dbReference type="Proteomes" id="UP000476176">
    <property type="component" value="Unassembled WGS sequence"/>
</dbReference>
<feature type="domain" description="Guanylate cyclase" evidence="2">
    <location>
        <begin position="524"/>
        <end position="563"/>
    </location>
</feature>
<feature type="compositionally biased region" description="Basic and acidic residues" evidence="1">
    <location>
        <begin position="58"/>
        <end position="70"/>
    </location>
</feature>
<dbReference type="CDD" id="cd07302">
    <property type="entry name" value="CHD"/>
    <property type="match status" value="2"/>
</dbReference>
<feature type="region of interest" description="Disordered" evidence="1">
    <location>
        <begin position="57"/>
        <end position="202"/>
    </location>
</feature>
<dbReference type="PROSITE" id="PS50125">
    <property type="entry name" value="GUANYLATE_CYCLASE_2"/>
    <property type="match status" value="1"/>
</dbReference>
<dbReference type="Proteomes" id="UP000488956">
    <property type="component" value="Unassembled WGS sequence"/>
</dbReference>
<evidence type="ECO:0000313" key="4">
    <source>
        <dbReference type="EMBL" id="KAE9214035.1"/>
    </source>
</evidence>
<evidence type="ECO:0000313" key="5">
    <source>
        <dbReference type="Proteomes" id="UP000476176"/>
    </source>
</evidence>
<feature type="compositionally biased region" description="Polar residues" evidence="1">
    <location>
        <begin position="130"/>
        <end position="143"/>
    </location>
</feature>
<evidence type="ECO:0000256" key="1">
    <source>
        <dbReference type="SAM" id="MobiDB-lite"/>
    </source>
</evidence>
<feature type="region of interest" description="Disordered" evidence="1">
    <location>
        <begin position="751"/>
        <end position="777"/>
    </location>
</feature>